<dbReference type="SUPFAM" id="SSF48452">
    <property type="entry name" value="TPR-like"/>
    <property type="match status" value="1"/>
</dbReference>
<protein>
    <recommendedName>
        <fullName evidence="4">SusD/RagB family nutrient-binding outer membrane lipoprotein</fullName>
    </recommendedName>
</protein>
<name>U2DXI0_9BACE</name>
<dbReference type="HOGENOM" id="CLU_025928_2_0_10"/>
<keyword evidence="1" id="KW-0732">Signal</keyword>
<comment type="caution">
    <text evidence="2">The sequence shown here is derived from an EMBL/GenBank/DDBJ whole genome shotgun (WGS) entry which is preliminary data.</text>
</comment>
<evidence type="ECO:0008006" key="4">
    <source>
        <dbReference type="Google" id="ProtNLM"/>
    </source>
</evidence>
<reference evidence="2 3" key="1">
    <citation type="submission" date="2013-08" db="EMBL/GenBank/DDBJ databases">
        <authorList>
            <person name="Weinstock G."/>
            <person name="Sodergren E."/>
            <person name="Wylie T."/>
            <person name="Fulton L."/>
            <person name="Fulton R."/>
            <person name="Fronick C."/>
            <person name="O'Laughlin M."/>
            <person name="Godfrey J."/>
            <person name="Miner T."/>
            <person name="Herter B."/>
            <person name="Appelbaum E."/>
            <person name="Cordes M."/>
            <person name="Lek S."/>
            <person name="Wollam A."/>
            <person name="Pepin K.H."/>
            <person name="Palsikar V.B."/>
            <person name="Mitreva M."/>
            <person name="Wilson R.K."/>
        </authorList>
    </citation>
    <scope>NUCLEOTIDE SEQUENCE [LARGE SCALE GENOMIC DNA]</scope>
    <source>
        <strain evidence="2 3">F0041</strain>
    </source>
</reference>
<feature type="chain" id="PRO_5004624937" description="SusD/RagB family nutrient-binding outer membrane lipoprotein" evidence="1">
    <location>
        <begin position="24"/>
        <end position="549"/>
    </location>
</feature>
<accession>U2DXI0</accession>
<dbReference type="Proteomes" id="UP000016496">
    <property type="component" value="Unassembled WGS sequence"/>
</dbReference>
<dbReference type="PROSITE" id="PS51257">
    <property type="entry name" value="PROKAR_LIPOPROTEIN"/>
    <property type="match status" value="1"/>
</dbReference>
<proteinExistence type="predicted"/>
<organism evidence="2 3">
    <name type="scientific">Bacteroides pyogenes F0041</name>
    <dbReference type="NCBI Taxonomy" id="1321819"/>
    <lineage>
        <taxon>Bacteria</taxon>
        <taxon>Pseudomonadati</taxon>
        <taxon>Bacteroidota</taxon>
        <taxon>Bacteroidia</taxon>
        <taxon>Bacteroidales</taxon>
        <taxon>Bacteroidaceae</taxon>
        <taxon>Bacteroides</taxon>
    </lineage>
</organism>
<dbReference type="InterPro" id="IPR011990">
    <property type="entry name" value="TPR-like_helical_dom_sf"/>
</dbReference>
<evidence type="ECO:0000313" key="3">
    <source>
        <dbReference type="Proteomes" id="UP000016496"/>
    </source>
</evidence>
<dbReference type="PATRIC" id="fig|1321819.3.peg.2116"/>
<dbReference type="Pfam" id="PF12741">
    <property type="entry name" value="SusD-like"/>
    <property type="match status" value="1"/>
</dbReference>
<feature type="signal peptide" evidence="1">
    <location>
        <begin position="1"/>
        <end position="23"/>
    </location>
</feature>
<evidence type="ECO:0000256" key="1">
    <source>
        <dbReference type="SAM" id="SignalP"/>
    </source>
</evidence>
<dbReference type="Gene3D" id="1.25.40.390">
    <property type="match status" value="1"/>
</dbReference>
<evidence type="ECO:0000313" key="2">
    <source>
        <dbReference type="EMBL" id="ERI84561.1"/>
    </source>
</evidence>
<dbReference type="InterPro" id="IPR024302">
    <property type="entry name" value="SusD-like"/>
</dbReference>
<sequence length="549" mass="61471">MENMKINIYKYVSSLFLSTALLASCGNFEEINTNKQGVTPEQAEGDGVASGGFIQTLQRSVVPVGTAANKTDIINVYQTAYHIGQDDWAGYFGQNADWKGGRNHTTYSLVNDWVKESYKQSYTQAFSPWLSIKNSPAAKLNPENFALAQVLKVAVWHKATDIFGPIPYTKAGEGLLNTPYDSQEVVYMSMLSDLEKAIETLTSFEEQGGKLFPNYDLVYGGNTTNWVKFANSLMLRLAMRMRYVAPAEAKKYAEMAVNHRIGVMTGKEDGASISVAHGLQFENPIERTAGQYAETRMGTPAFSYMAGYEDPRLPKYFRTTKHPYAVSLPWAGGSYFPIPVGFGIRQDEKREESVYFCSLPNIERTTPVHWLLTSEVLFLRAEGALFGWNMGGTAENFYTQGIQMSFEENGVPASKAALYIGSGLKPVDVDMTKLNRVRTTIQAVSTATVEFVGTQEQKLEKIMIQKWIALYPNGQEAWSEWRRTGYPKLHTPLKNTSNGEVNSKQGIRRMHYSIQTARSEEEQAVYDEAVKLLGGPDSPATKLWWDKKR</sequence>
<dbReference type="AlphaFoldDB" id="U2DXI0"/>
<gene>
    <name evidence="2" type="ORF">HMPREF1981_02294</name>
</gene>
<dbReference type="EMBL" id="AWSV01000122">
    <property type="protein sequence ID" value="ERI84561.1"/>
    <property type="molecule type" value="Genomic_DNA"/>
</dbReference>